<keyword evidence="3" id="KW-1185">Reference proteome</keyword>
<accession>A0A646K9C6</accession>
<evidence type="ECO:0000313" key="3">
    <source>
        <dbReference type="Proteomes" id="UP000419138"/>
    </source>
</evidence>
<dbReference type="EMBL" id="VCLA01000004">
    <property type="protein sequence ID" value="MQS98781.1"/>
    <property type="molecule type" value="Genomic_DNA"/>
</dbReference>
<dbReference type="Proteomes" id="UP000419138">
    <property type="component" value="Unassembled WGS sequence"/>
</dbReference>
<gene>
    <name evidence="2" type="ORF">FF041_00750</name>
</gene>
<dbReference type="AlphaFoldDB" id="A0A646K9C6"/>
<protein>
    <submittedName>
        <fullName evidence="2">Uncharacterized protein</fullName>
    </submittedName>
</protein>
<reference evidence="2 3" key="1">
    <citation type="submission" date="2019-05" db="EMBL/GenBank/DDBJ databases">
        <title>Comparative genomics and metabolomics analyses of clavulanic acid producing Streptomyces species provides insight into specialized metabolism and evolution of beta-lactam biosynthetic gene clusters.</title>
        <authorList>
            <person name="Moore M.A."/>
            <person name="Cruz-Morales P."/>
            <person name="Barona Gomez F."/>
            <person name="Kapil T."/>
        </authorList>
    </citation>
    <scope>NUCLEOTIDE SEQUENCE [LARGE SCALE GENOMIC DNA]</scope>
    <source>
        <strain evidence="2 3">NRRL 5741</strain>
    </source>
</reference>
<evidence type="ECO:0000313" key="2">
    <source>
        <dbReference type="EMBL" id="MQS98781.1"/>
    </source>
</evidence>
<comment type="caution">
    <text evidence="2">The sequence shown here is derived from an EMBL/GenBank/DDBJ whole genome shotgun (WGS) entry which is preliminary data.</text>
</comment>
<sequence length="753" mass="81811">MTDLSIETPFLLPPSRERQQAWVDAVLATDGVNLPRAALENVAPFIVDPEETLGEPDEGGVRRLKGGAVRRIRTDAGDMVVMSVRMHGVGGVQWSHNERISSIWRSVADPTVGRETDKALAAVQPWSHPDGQGGEQFLAALQSFVQDRQALLLEAEDAADALAKRDQVRTYDLEEDLVLNGQQEPGMYVPQQVRLREKPETDADGNPIFPEAYWGWMAVRGNNRTQARQSIFHLNSRDVLSGVPAGKLGRAGDEIVFDPNIWLAEFSALLNKEFAESTDDSDPQSMSRARRAASVAVVDAQLVVGTPTPQRLYRIVQMSNRRDHVHPPLEFDPVDRSRALGRSVLGMYVAHGQMDEKTAEVLSGLAPIRELPGARPDMSVSELRDLRSMALLQELFTVDPYKRHLLRRALSEGPPSTLKADEINQRARTWSALTSLSYPKPWNPRIGQMFSLKVREGVALSGRALSDLLASADTDDSAFEELVSYRAAHWLASFDLIEADRGSLDGQEAITDSGEHVRRARRSVLNVLQALRHEKKRKQAVGVLRELAAAMDEGDRRPRRVRLSGVPEPGREMTALWIDLEFPKETGTRPRKAAALPAPRVSAAPARRLAPAQPAPMTSGDPAASAGTGAASRTPAPPGALPAQGVQLPNPAGSIAAGHTPGTVGSEASGTLPAAPLQKADLVDRIEALIRDVSTGSIGIGQLLKELKDQASAAPQPSPIGRARADDAVRLLNQTVARLRQLPELVEAMAEPE</sequence>
<evidence type="ECO:0000256" key="1">
    <source>
        <dbReference type="SAM" id="MobiDB-lite"/>
    </source>
</evidence>
<feature type="region of interest" description="Disordered" evidence="1">
    <location>
        <begin position="586"/>
        <end position="671"/>
    </location>
</feature>
<proteinExistence type="predicted"/>
<organism evidence="2 3">
    <name type="scientific">Streptomyces jumonjinensis</name>
    <dbReference type="NCBI Taxonomy" id="1945"/>
    <lineage>
        <taxon>Bacteria</taxon>
        <taxon>Bacillati</taxon>
        <taxon>Actinomycetota</taxon>
        <taxon>Actinomycetes</taxon>
        <taxon>Kitasatosporales</taxon>
        <taxon>Streptomycetaceae</taxon>
        <taxon>Streptomyces</taxon>
    </lineage>
</organism>
<feature type="compositionally biased region" description="Low complexity" evidence="1">
    <location>
        <begin position="593"/>
        <end position="634"/>
    </location>
</feature>
<name>A0A646K9C6_STRJU</name>